<reference evidence="1 2" key="1">
    <citation type="submission" date="2022-03" db="EMBL/GenBank/DDBJ databases">
        <title>Streptomyces yunnanensis P86,complete genome.</title>
        <authorList>
            <person name="Chen S."/>
            <person name="Zhang Q."/>
        </authorList>
    </citation>
    <scope>NUCLEOTIDE SEQUENCE [LARGE SCALE GENOMIC DNA]</scope>
    <source>
        <strain evidence="1 2">P86</strain>
    </source>
</reference>
<evidence type="ECO:0000313" key="2">
    <source>
        <dbReference type="Proteomes" id="UP001218629"/>
    </source>
</evidence>
<dbReference type="EMBL" id="CP095749">
    <property type="protein sequence ID" value="WEB43878.1"/>
    <property type="molecule type" value="Genomic_DNA"/>
</dbReference>
<organism evidence="1 2">
    <name type="scientific">Streptomyces yunnanensis</name>
    <dbReference type="NCBI Taxonomy" id="156453"/>
    <lineage>
        <taxon>Bacteria</taxon>
        <taxon>Bacillati</taxon>
        <taxon>Actinomycetota</taxon>
        <taxon>Actinomycetes</taxon>
        <taxon>Kitasatosporales</taxon>
        <taxon>Streptomycetaceae</taxon>
        <taxon>Streptomyces</taxon>
    </lineage>
</organism>
<dbReference type="Proteomes" id="UP001218629">
    <property type="component" value="Chromosome"/>
</dbReference>
<protein>
    <submittedName>
        <fullName evidence="1">HEAT repeat domain-containing protein</fullName>
    </submittedName>
</protein>
<keyword evidence="2" id="KW-1185">Reference proteome</keyword>
<proteinExistence type="predicted"/>
<accession>A0ABY8AGE0</accession>
<name>A0ABY8AGE0_9ACTN</name>
<sequence length="474" mass="51450">MFDPDIAPSGTLLGLLQRGRGDGTLHALAAPRAEALAALNDSVLCDSRRDWQVENRSLYYARLYMQLDGGLEEIERHLFHPDDLTDTGEERTGLALSVLGHLAAYGRDAARLLLRSYAAVGGNWRWALDELALRDDDAGLIGLAPAVLARFPETPEGDAQLATAVRDAFEPRPWRLWAEDPRYRARLAAAGEQGSFDRWQRQLRPRGPRPGWSVTEVLEWAQQELEPRPGEHRYIAAARCLSAVAGPEDRAELLRAGRGGPDAARAAVLHHLAERGDPEVLDLVEAAVTDPLSAEPLVAAALSSYERMRSVAAVERARGWAARTDRLGASAAGMLARRGARRDTDLVLAALRRTVREDGPDADALWELVDGAGRLGITCAAPVLRHLYRETSSSHLRGRAAAALAVTDPGFAAGFAVECLWDCEETTRELAARHAATGDDRVVEQLRRLAADPAEEAEVQTAVRARIGPDASAV</sequence>
<evidence type="ECO:0000313" key="1">
    <source>
        <dbReference type="EMBL" id="WEB43878.1"/>
    </source>
</evidence>
<gene>
    <name evidence="1" type="ORF">MOV08_34450</name>
</gene>
<dbReference type="RefSeq" id="WP_039638232.1">
    <property type="nucleotide sequence ID" value="NZ_CP095749.1"/>
</dbReference>